<protein>
    <submittedName>
        <fullName evidence="1">Protein DOG1-like 4</fullName>
    </submittedName>
</protein>
<accession>A0ACC0GET7</accession>
<name>A0ACC0GET7_9ERIC</name>
<proteinExistence type="predicted"/>
<comment type="caution">
    <text evidence="1">The sequence shown here is derived from an EMBL/GenBank/DDBJ whole genome shotgun (WGS) entry which is preliminary data.</text>
</comment>
<dbReference type="Proteomes" id="UP001060215">
    <property type="component" value="Chromosome 8"/>
</dbReference>
<reference evidence="1 2" key="1">
    <citation type="journal article" date="2022" name="Plant J.">
        <title>Chromosome-level genome of Camellia lanceoleosa provides a valuable resource for understanding genome evolution and self-incompatibility.</title>
        <authorList>
            <person name="Gong W."/>
            <person name="Xiao S."/>
            <person name="Wang L."/>
            <person name="Liao Z."/>
            <person name="Chang Y."/>
            <person name="Mo W."/>
            <person name="Hu G."/>
            <person name="Li W."/>
            <person name="Zhao G."/>
            <person name="Zhu H."/>
            <person name="Hu X."/>
            <person name="Ji K."/>
            <person name="Xiang X."/>
            <person name="Song Q."/>
            <person name="Yuan D."/>
            <person name="Jin S."/>
            <person name="Zhang L."/>
        </authorList>
    </citation>
    <scope>NUCLEOTIDE SEQUENCE [LARGE SCALE GENOMIC DNA]</scope>
    <source>
        <strain evidence="1">SQ_2022a</strain>
    </source>
</reference>
<sequence>MKTQVEERFSDFFEKWVCQLELHLQLLLKISKESSNESDFKTVVAKLTAHHKDYYTAKWASAHEDVLAFFVPVWLSPLENAYLWFTGWKPSMAFQLVNSLRVRVPGSSLADMSESQLRKVEELKGKIRVEEEKVEREMERQQVAMADRRMVELARLTSRVKSGGGNSSGGGVAAEVDGLVEAAVKGLLGGLEKVMKMADCVRLKTLKGLLEVLNPIQCVDFLVATSMLQIQMRRWGRKRESSQSHSSRRHESQSQSQSQSQMQSQSQSHSQTCAMVQFV</sequence>
<dbReference type="EMBL" id="CM045765">
    <property type="protein sequence ID" value="KAI7999575.1"/>
    <property type="molecule type" value="Genomic_DNA"/>
</dbReference>
<evidence type="ECO:0000313" key="1">
    <source>
        <dbReference type="EMBL" id="KAI7999575.1"/>
    </source>
</evidence>
<gene>
    <name evidence="1" type="ORF">LOK49_LG09G02117</name>
</gene>
<evidence type="ECO:0000313" key="2">
    <source>
        <dbReference type="Proteomes" id="UP001060215"/>
    </source>
</evidence>
<keyword evidence="2" id="KW-1185">Reference proteome</keyword>
<organism evidence="1 2">
    <name type="scientific">Camellia lanceoleosa</name>
    <dbReference type="NCBI Taxonomy" id="1840588"/>
    <lineage>
        <taxon>Eukaryota</taxon>
        <taxon>Viridiplantae</taxon>
        <taxon>Streptophyta</taxon>
        <taxon>Embryophyta</taxon>
        <taxon>Tracheophyta</taxon>
        <taxon>Spermatophyta</taxon>
        <taxon>Magnoliopsida</taxon>
        <taxon>eudicotyledons</taxon>
        <taxon>Gunneridae</taxon>
        <taxon>Pentapetalae</taxon>
        <taxon>asterids</taxon>
        <taxon>Ericales</taxon>
        <taxon>Theaceae</taxon>
        <taxon>Camellia</taxon>
    </lineage>
</organism>